<dbReference type="Proteomes" id="UP000189703">
    <property type="component" value="Unplaced"/>
</dbReference>
<dbReference type="GeneID" id="104602210"/>
<proteinExistence type="predicted"/>
<dbReference type="RefSeq" id="XP_019054124.1">
    <property type="nucleotide sequence ID" value="XM_019198579.1"/>
</dbReference>
<sequence length="144" mass="16266">MQAMEDADAPKERLPSPFLSVEAVEVPGEALQNVYTGNANMPPLPLGQRRSQSGGRGETVSSGYVCSNSFQRWKAQTQKAWRLHGNTREKGKSNFNPEILAEQKRQWYRLHSKTLILFKYPPGRRLAMQPKDLTSFCFPTGIKV</sequence>
<protein>
    <submittedName>
        <fullName evidence="3">Uncharacterized protein LOC104602210</fullName>
    </submittedName>
</protein>
<gene>
    <name evidence="3" type="primary">LOC104602210</name>
</gene>
<dbReference type="KEGG" id="nnu:104602210"/>
<dbReference type="AlphaFoldDB" id="A0A1U8Q5P9"/>
<evidence type="ECO:0000313" key="3">
    <source>
        <dbReference type="RefSeq" id="XP_019054124.1"/>
    </source>
</evidence>
<evidence type="ECO:0000256" key="1">
    <source>
        <dbReference type="SAM" id="MobiDB-lite"/>
    </source>
</evidence>
<reference evidence="3" key="1">
    <citation type="submission" date="2025-08" db="UniProtKB">
        <authorList>
            <consortium name="RefSeq"/>
        </authorList>
    </citation>
    <scope>IDENTIFICATION</scope>
</reference>
<dbReference type="OrthoDB" id="1718873at2759"/>
<feature type="region of interest" description="Disordered" evidence="1">
    <location>
        <begin position="35"/>
        <end position="60"/>
    </location>
</feature>
<accession>A0A1U8Q5P9</accession>
<name>A0A1U8Q5P9_NELNU</name>
<keyword evidence="2" id="KW-1185">Reference proteome</keyword>
<evidence type="ECO:0000313" key="2">
    <source>
        <dbReference type="Proteomes" id="UP000189703"/>
    </source>
</evidence>
<organism evidence="2 3">
    <name type="scientific">Nelumbo nucifera</name>
    <name type="common">Sacred lotus</name>
    <dbReference type="NCBI Taxonomy" id="4432"/>
    <lineage>
        <taxon>Eukaryota</taxon>
        <taxon>Viridiplantae</taxon>
        <taxon>Streptophyta</taxon>
        <taxon>Embryophyta</taxon>
        <taxon>Tracheophyta</taxon>
        <taxon>Spermatophyta</taxon>
        <taxon>Magnoliopsida</taxon>
        <taxon>Proteales</taxon>
        <taxon>Nelumbonaceae</taxon>
        <taxon>Nelumbo</taxon>
    </lineage>
</organism>
<dbReference type="InParanoid" id="A0A1U8Q5P9"/>